<sequence>MTNIHLAVTSPHDVNVAIEKFLKAFQTGTYPFANSEALKAIRNMFPGLDITDSELQRALLRQTATRGFEVDIAIISHLPGHGVAGSEQRYRKQESRKERRETRRRIVNDTVGTRRRAHETKERNRLI</sequence>
<protein>
    <submittedName>
        <fullName evidence="2">Uncharacterized protein</fullName>
    </submittedName>
</protein>
<dbReference type="Proteomes" id="UP001549143">
    <property type="component" value="Unassembled WGS sequence"/>
</dbReference>
<comment type="caution">
    <text evidence="2">The sequence shown here is derived from an EMBL/GenBank/DDBJ whole genome shotgun (WGS) entry which is preliminary data.</text>
</comment>
<evidence type="ECO:0000313" key="3">
    <source>
        <dbReference type="Proteomes" id="UP001549143"/>
    </source>
</evidence>
<feature type="region of interest" description="Disordered" evidence="1">
    <location>
        <begin position="82"/>
        <end position="127"/>
    </location>
</feature>
<keyword evidence="3" id="KW-1185">Reference proteome</keyword>
<gene>
    <name evidence="2" type="ORF">ABID44_000202</name>
</gene>
<evidence type="ECO:0000313" key="2">
    <source>
        <dbReference type="EMBL" id="MET3659902.1"/>
    </source>
</evidence>
<feature type="compositionally biased region" description="Basic and acidic residues" evidence="1">
    <location>
        <begin position="88"/>
        <end position="107"/>
    </location>
</feature>
<dbReference type="RefSeq" id="WP_354149822.1">
    <property type="nucleotide sequence ID" value="NZ_JBEPMN010000001.1"/>
</dbReference>
<reference evidence="2 3" key="1">
    <citation type="submission" date="2024-06" db="EMBL/GenBank/DDBJ databases">
        <title>Genomic Encyclopedia of Type Strains, Phase IV (KMG-IV): sequencing the most valuable type-strain genomes for metagenomic binning, comparative biology and taxonomic classification.</title>
        <authorList>
            <person name="Goeker M."/>
        </authorList>
    </citation>
    <scope>NUCLEOTIDE SEQUENCE [LARGE SCALE GENOMIC DNA]</scope>
    <source>
        <strain evidence="2 3">DSM 19730</strain>
    </source>
</reference>
<dbReference type="EMBL" id="JBEPMN010000001">
    <property type="protein sequence ID" value="MET3659902.1"/>
    <property type="molecule type" value="Genomic_DNA"/>
</dbReference>
<accession>A0ABV2KFS2</accession>
<organism evidence="2 3">
    <name type="scientific">Aquamicrobium ahrensii</name>
    <dbReference type="NCBI Taxonomy" id="469551"/>
    <lineage>
        <taxon>Bacteria</taxon>
        <taxon>Pseudomonadati</taxon>
        <taxon>Pseudomonadota</taxon>
        <taxon>Alphaproteobacteria</taxon>
        <taxon>Hyphomicrobiales</taxon>
        <taxon>Phyllobacteriaceae</taxon>
        <taxon>Aquamicrobium</taxon>
    </lineage>
</organism>
<name>A0ABV2KFS2_9HYPH</name>
<proteinExistence type="predicted"/>
<evidence type="ECO:0000256" key="1">
    <source>
        <dbReference type="SAM" id="MobiDB-lite"/>
    </source>
</evidence>